<accession>A0ABY5I9V9</accession>
<feature type="domain" description="Transposase (putative) YhgA-like" evidence="1">
    <location>
        <begin position="40"/>
        <end position="159"/>
    </location>
</feature>
<evidence type="ECO:0000259" key="1">
    <source>
        <dbReference type="Pfam" id="PF04754"/>
    </source>
</evidence>
<sequence>MNGVLFNGQQAISSDDVSILDSNQDSHVFSIGITKERTRDNIVNVTLENCQCFISIEHQAQVDNTMFQKTMDYDEMSYLQQFFQYQSHLLLIKGVMTLVAYYGQKPWKHARTYKDMMGPIPPTLEQYMNVESYPLIEMRYMDEERFHTPELKELVRGLKYLYESQERYVQGF</sequence>
<dbReference type="InterPro" id="IPR006842">
    <property type="entry name" value="Transposase_31"/>
</dbReference>
<proteinExistence type="predicted"/>
<organism evidence="2 3">
    <name type="scientific">Allocoprobacillus halotolerans</name>
    <dbReference type="NCBI Taxonomy" id="2944914"/>
    <lineage>
        <taxon>Bacteria</taxon>
        <taxon>Bacillati</taxon>
        <taxon>Bacillota</taxon>
        <taxon>Erysipelotrichia</taxon>
        <taxon>Erysipelotrichales</taxon>
        <taxon>Erysipelotrichaceae</taxon>
        <taxon>Allocoprobacillus</taxon>
    </lineage>
</organism>
<keyword evidence="3" id="KW-1185">Reference proteome</keyword>
<reference evidence="2" key="1">
    <citation type="submission" date="2022-07" db="EMBL/GenBank/DDBJ databases">
        <title>Faecal culturing of patients with breast cancer.</title>
        <authorList>
            <person name="Teng N.M.Y."/>
            <person name="Kiu R."/>
            <person name="Evans R."/>
            <person name="Baker D.J."/>
            <person name="Zenner C."/>
            <person name="Robinson S.D."/>
            <person name="Hall L.J."/>
        </authorList>
    </citation>
    <scope>NUCLEOTIDE SEQUENCE</scope>
    <source>
        <strain evidence="2">LH1062</strain>
    </source>
</reference>
<evidence type="ECO:0000313" key="2">
    <source>
        <dbReference type="EMBL" id="UTY40828.1"/>
    </source>
</evidence>
<protein>
    <submittedName>
        <fullName evidence="2">Rpn family recombination-promoting nuclease/putative transposase</fullName>
    </submittedName>
</protein>
<evidence type="ECO:0000313" key="3">
    <source>
        <dbReference type="Proteomes" id="UP001060112"/>
    </source>
</evidence>
<name>A0ABY5I9V9_9FIRM</name>
<dbReference type="Proteomes" id="UP001060112">
    <property type="component" value="Chromosome"/>
</dbReference>
<dbReference type="Pfam" id="PF04754">
    <property type="entry name" value="Transposase_31"/>
    <property type="match status" value="1"/>
</dbReference>
<gene>
    <name evidence="2" type="ORF">NMU03_09055</name>
</gene>
<dbReference type="EMBL" id="CP101620">
    <property type="protein sequence ID" value="UTY40828.1"/>
    <property type="molecule type" value="Genomic_DNA"/>
</dbReference>